<gene>
    <name evidence="7" type="ORF">KHZ90_08100</name>
</gene>
<dbReference type="InterPro" id="IPR000551">
    <property type="entry name" value="MerR-type_HTH_dom"/>
</dbReference>
<keyword evidence="3" id="KW-0238">DNA-binding</keyword>
<dbReference type="InterPro" id="IPR047057">
    <property type="entry name" value="MerR_fam"/>
</dbReference>
<feature type="domain" description="HTH merR-type" evidence="6">
    <location>
        <begin position="4"/>
        <end position="48"/>
    </location>
</feature>
<dbReference type="RefSeq" id="WP_278467875.1">
    <property type="nucleotide sequence ID" value="NZ_JAGZMU010000005.1"/>
</dbReference>
<evidence type="ECO:0000259" key="6">
    <source>
        <dbReference type="PROSITE" id="PS50937"/>
    </source>
</evidence>
<accession>A0A942WN91</accession>
<dbReference type="PANTHER" id="PTHR30204">
    <property type="entry name" value="REDOX-CYCLING DRUG-SENSING TRANSCRIPTIONAL ACTIVATOR SOXR"/>
    <property type="match status" value="1"/>
</dbReference>
<organism evidence="7 8">
    <name type="scientific">Veillonella parvula</name>
    <name type="common">Staphylococcus parvulus</name>
    <dbReference type="NCBI Taxonomy" id="29466"/>
    <lineage>
        <taxon>Bacteria</taxon>
        <taxon>Bacillati</taxon>
        <taxon>Bacillota</taxon>
        <taxon>Negativicutes</taxon>
        <taxon>Veillonellales</taxon>
        <taxon>Veillonellaceae</taxon>
        <taxon>Veillonella</taxon>
    </lineage>
</organism>
<evidence type="ECO:0000256" key="2">
    <source>
        <dbReference type="ARBA" id="ARBA00023015"/>
    </source>
</evidence>
<dbReference type="Pfam" id="PF00376">
    <property type="entry name" value="MerR"/>
    <property type="match status" value="1"/>
</dbReference>
<dbReference type="Proteomes" id="UP000778864">
    <property type="component" value="Unassembled WGS sequence"/>
</dbReference>
<dbReference type="EMBL" id="JAGZMU010000005">
    <property type="protein sequence ID" value="MBS4893721.1"/>
    <property type="molecule type" value="Genomic_DNA"/>
</dbReference>
<dbReference type="PROSITE" id="PS50937">
    <property type="entry name" value="HTH_MERR_2"/>
    <property type="match status" value="1"/>
</dbReference>
<dbReference type="SUPFAM" id="SSF46955">
    <property type="entry name" value="Putative DNA-binding domain"/>
    <property type="match status" value="1"/>
</dbReference>
<dbReference type="InterPro" id="IPR009061">
    <property type="entry name" value="DNA-bd_dom_put_sf"/>
</dbReference>
<keyword evidence="1" id="KW-0678">Repressor</keyword>
<feature type="region of interest" description="Disordered" evidence="5">
    <location>
        <begin position="100"/>
        <end position="119"/>
    </location>
</feature>
<evidence type="ECO:0000313" key="7">
    <source>
        <dbReference type="EMBL" id="MBS4893721.1"/>
    </source>
</evidence>
<evidence type="ECO:0000256" key="3">
    <source>
        <dbReference type="ARBA" id="ARBA00023125"/>
    </source>
</evidence>
<keyword evidence="4" id="KW-0804">Transcription</keyword>
<feature type="compositionally biased region" description="Polar residues" evidence="5">
    <location>
        <begin position="106"/>
        <end position="119"/>
    </location>
</feature>
<dbReference type="PANTHER" id="PTHR30204:SF69">
    <property type="entry name" value="MERR-FAMILY TRANSCRIPTIONAL REGULATOR"/>
    <property type="match status" value="1"/>
</dbReference>
<keyword evidence="2" id="KW-0805">Transcription regulation</keyword>
<evidence type="ECO:0000256" key="5">
    <source>
        <dbReference type="SAM" id="MobiDB-lite"/>
    </source>
</evidence>
<reference evidence="7" key="1">
    <citation type="submission" date="2021-02" db="EMBL/GenBank/DDBJ databases">
        <title>Infant gut strain persistence is associated with maternal origin, phylogeny, and functional potential including surface adhesion and iron acquisition.</title>
        <authorList>
            <person name="Lou Y.C."/>
        </authorList>
    </citation>
    <scope>NUCLEOTIDE SEQUENCE</scope>
    <source>
        <strain evidence="7">L3_108_031G1_dasL3_108_031G1_concoct_20</strain>
    </source>
</reference>
<dbReference type="Gene3D" id="1.10.1660.10">
    <property type="match status" value="1"/>
</dbReference>
<comment type="caution">
    <text evidence="7">The sequence shown here is derived from an EMBL/GenBank/DDBJ whole genome shotgun (WGS) entry which is preliminary data.</text>
</comment>
<dbReference type="GO" id="GO:0003700">
    <property type="term" value="F:DNA-binding transcription factor activity"/>
    <property type="evidence" value="ECO:0007669"/>
    <property type="project" value="InterPro"/>
</dbReference>
<sequence length="119" mass="13757">MSKYYSINEFSKILGVSAQTLRNWDNNGKLHPHHTSSNGYRYYSHEQLNQIMDKNYKQHEDKLDEMFINTIISVCNIYNGNLTKVTNKKLIKIKELLEGGGDSDKVSQSNVNSKQQTED</sequence>
<dbReference type="AlphaFoldDB" id="A0A942WN91"/>
<evidence type="ECO:0000313" key="8">
    <source>
        <dbReference type="Proteomes" id="UP000778864"/>
    </source>
</evidence>
<name>A0A942WN91_VEIPA</name>
<evidence type="ECO:0000256" key="4">
    <source>
        <dbReference type="ARBA" id="ARBA00023163"/>
    </source>
</evidence>
<proteinExistence type="predicted"/>
<dbReference type="GO" id="GO:0003677">
    <property type="term" value="F:DNA binding"/>
    <property type="evidence" value="ECO:0007669"/>
    <property type="project" value="UniProtKB-KW"/>
</dbReference>
<dbReference type="SMART" id="SM00422">
    <property type="entry name" value="HTH_MERR"/>
    <property type="match status" value="1"/>
</dbReference>
<evidence type="ECO:0000256" key="1">
    <source>
        <dbReference type="ARBA" id="ARBA00022491"/>
    </source>
</evidence>
<protein>
    <submittedName>
        <fullName evidence="7">MerR family transcriptional regulator</fullName>
    </submittedName>
</protein>